<dbReference type="PANTHER" id="PTHR42067">
    <property type="entry name" value="YALI0C15378P"/>
    <property type="match status" value="1"/>
</dbReference>
<dbReference type="PANTHER" id="PTHR42067:SF1">
    <property type="entry name" value="MITOTIC APPARATUS PROTEIN P62"/>
    <property type="match status" value="1"/>
</dbReference>
<dbReference type="Gene3D" id="1.20.5.370">
    <property type="match status" value="1"/>
</dbReference>
<evidence type="ECO:0000256" key="2">
    <source>
        <dbReference type="SAM" id="MobiDB-lite"/>
    </source>
</evidence>
<feature type="compositionally biased region" description="Basic and acidic residues" evidence="2">
    <location>
        <begin position="264"/>
        <end position="287"/>
    </location>
</feature>
<evidence type="ECO:0000313" key="4">
    <source>
        <dbReference type="Proteomes" id="UP001341245"/>
    </source>
</evidence>
<protein>
    <recommendedName>
        <fullName evidence="5">DNA double-strand break repair and VJ recombination XRCC4</fullName>
    </recommendedName>
</protein>
<feature type="compositionally biased region" description="Polar residues" evidence="2">
    <location>
        <begin position="305"/>
        <end position="317"/>
    </location>
</feature>
<reference evidence="3 4" key="1">
    <citation type="submission" date="2023-11" db="EMBL/GenBank/DDBJ databases">
        <title>Draft genome sequence and annotation of the polyextremotolerant black yeast-like fungus Aureobasidium pullulans NRRL 62042.</title>
        <authorList>
            <person name="Dielentheis-Frenken M.R.E."/>
            <person name="Wibberg D."/>
            <person name="Blank L.M."/>
            <person name="Tiso T."/>
        </authorList>
    </citation>
    <scope>NUCLEOTIDE SEQUENCE [LARGE SCALE GENOMIC DNA]</scope>
    <source>
        <strain evidence="3 4">NRRL 62042</strain>
    </source>
</reference>
<accession>A0ABR0THY0</accession>
<comment type="caution">
    <text evidence="3">The sequence shown here is derived from an EMBL/GenBank/DDBJ whole genome shotgun (WGS) entry which is preliminary data.</text>
</comment>
<feature type="compositionally biased region" description="Basic and acidic residues" evidence="2">
    <location>
        <begin position="210"/>
        <end position="222"/>
    </location>
</feature>
<feature type="compositionally biased region" description="Acidic residues" evidence="2">
    <location>
        <begin position="390"/>
        <end position="400"/>
    </location>
</feature>
<feature type="coiled-coil region" evidence="1">
    <location>
        <begin position="151"/>
        <end position="185"/>
    </location>
</feature>
<keyword evidence="1" id="KW-0175">Coiled coil</keyword>
<dbReference type="EMBL" id="JASGXD010000008">
    <property type="protein sequence ID" value="KAK6004019.1"/>
    <property type="molecule type" value="Genomic_DNA"/>
</dbReference>
<organism evidence="3 4">
    <name type="scientific">Aureobasidium pullulans</name>
    <name type="common">Black yeast</name>
    <name type="synonym">Pullularia pullulans</name>
    <dbReference type="NCBI Taxonomy" id="5580"/>
    <lineage>
        <taxon>Eukaryota</taxon>
        <taxon>Fungi</taxon>
        <taxon>Dikarya</taxon>
        <taxon>Ascomycota</taxon>
        <taxon>Pezizomycotina</taxon>
        <taxon>Dothideomycetes</taxon>
        <taxon>Dothideomycetidae</taxon>
        <taxon>Dothideales</taxon>
        <taxon>Saccotheciaceae</taxon>
        <taxon>Aureobasidium</taxon>
    </lineage>
</organism>
<dbReference type="Proteomes" id="UP001341245">
    <property type="component" value="Unassembled WGS sequence"/>
</dbReference>
<feature type="compositionally biased region" description="Polar residues" evidence="2">
    <location>
        <begin position="362"/>
        <end position="384"/>
    </location>
</feature>
<gene>
    <name evidence="3" type="ORF">QM012_008869</name>
</gene>
<evidence type="ECO:0000256" key="1">
    <source>
        <dbReference type="SAM" id="Coils"/>
    </source>
</evidence>
<name>A0ABR0THY0_AURPU</name>
<keyword evidence="4" id="KW-1185">Reference proteome</keyword>
<proteinExistence type="predicted"/>
<evidence type="ECO:0000313" key="3">
    <source>
        <dbReference type="EMBL" id="KAK6004019.1"/>
    </source>
</evidence>
<dbReference type="InterPro" id="IPR014751">
    <property type="entry name" value="XRCC4-like_C"/>
</dbReference>
<dbReference type="SUPFAM" id="SSF58022">
    <property type="entry name" value="XRCC4, C-terminal oligomerization domain"/>
    <property type="match status" value="1"/>
</dbReference>
<feature type="region of interest" description="Disordered" evidence="2">
    <location>
        <begin position="210"/>
        <end position="400"/>
    </location>
</feature>
<evidence type="ECO:0008006" key="5">
    <source>
        <dbReference type="Google" id="ProtNLM"/>
    </source>
</evidence>
<sequence>MSSLPDPKVLRLPRTDVANDFVLVDVERSGSDPLDLKLVATDGESPFVVSVRQNQIQKLQASSSQIEPDHWQSILSAVLLQSVPNDPTLTGVEAVANVSQSQLTITIRNKISGITQRLGVITLDKDEDEDIQLFDWTGFAVSRANGLAHQLATFQSTVAEHQKTIDDLTAQLDDLVKAKKSHQDEMLRKFAALLNTKKLKIRDQQRLLAHSKVDSRTADHVHQARSGTTGRKPDLSRSSKRKANANIQESETDDDGSEGTDLGNRIDEESDMRQDLGEPLKFDKSDLDTEDDDSDGGFAPAPMPSQLSLSQARSQPSVGAKGKTLETISPDEANAAPQKSPDMELPPRRQLPFSKRNDLKPASQTPLKSSSEALPQSSATVTSSKPPPAIDDDEETDDEL</sequence>